<reference evidence="2" key="1">
    <citation type="submission" date="2014-11" db="EMBL/GenBank/DDBJ databases">
        <authorList>
            <person name="Geib S."/>
        </authorList>
    </citation>
    <scope>NUCLEOTIDE SEQUENCE</scope>
</reference>
<sequence length="205" mass="22754">MHLHQLGALVSAGFEVSAIVGENLLITSSNTKSENITLAIEPSTDAIDDLEKQKQDHTARNDDARDSNIDINNKKIRSLNQTTLTLSEQQQHQIEQNKLVEQCSCRSSGENCAPGQDENNLLNSMDVWLEHCQRHEISTDAHSPRESVHAAMKHSHICFDTLASNTNDDANTMAERDVGSTFLLPHTHLYKSDKQGSDISGFDSF</sequence>
<organism evidence="2">
    <name type="scientific">Zeugodacus cucurbitae</name>
    <name type="common">Melon fruit fly</name>
    <name type="synonym">Bactrocera cucurbitae</name>
    <dbReference type="NCBI Taxonomy" id="28588"/>
    <lineage>
        <taxon>Eukaryota</taxon>
        <taxon>Metazoa</taxon>
        <taxon>Ecdysozoa</taxon>
        <taxon>Arthropoda</taxon>
        <taxon>Hexapoda</taxon>
        <taxon>Insecta</taxon>
        <taxon>Pterygota</taxon>
        <taxon>Neoptera</taxon>
        <taxon>Endopterygota</taxon>
        <taxon>Diptera</taxon>
        <taxon>Brachycera</taxon>
        <taxon>Muscomorpha</taxon>
        <taxon>Tephritoidea</taxon>
        <taxon>Tephritidae</taxon>
        <taxon>Zeugodacus</taxon>
        <taxon>Zeugodacus</taxon>
    </lineage>
</organism>
<proteinExistence type="predicted"/>
<dbReference type="EMBL" id="GBXI01010049">
    <property type="protein sequence ID" value="JAD04243.1"/>
    <property type="molecule type" value="Transcribed_RNA"/>
</dbReference>
<gene>
    <name evidence="2" type="primary">thiC</name>
    <name evidence="2" type="ORF">g.22624</name>
</gene>
<reference evidence="2" key="2">
    <citation type="journal article" date="2015" name="Gigascience">
        <title>Reconstructing a comprehensive transcriptome assembly of a white-pupal translocated strain of the pest fruit fly Bactrocera cucurbitae.</title>
        <authorList>
            <person name="Sim S.B."/>
            <person name="Calla B."/>
            <person name="Hall B."/>
            <person name="DeRego T."/>
            <person name="Geib S.M."/>
        </authorList>
    </citation>
    <scope>NUCLEOTIDE SEQUENCE</scope>
</reference>
<feature type="region of interest" description="Disordered" evidence="1">
    <location>
        <begin position="51"/>
        <end position="70"/>
    </location>
</feature>
<protein>
    <submittedName>
        <fullName evidence="2">Phosphomethylpyrimidine synthase</fullName>
    </submittedName>
</protein>
<feature type="compositionally biased region" description="Basic and acidic residues" evidence="1">
    <location>
        <begin position="51"/>
        <end position="68"/>
    </location>
</feature>
<accession>A0A0A1X0T7</accession>
<evidence type="ECO:0000256" key="1">
    <source>
        <dbReference type="SAM" id="MobiDB-lite"/>
    </source>
</evidence>
<name>A0A0A1X0T7_ZEUCU</name>
<evidence type="ECO:0000313" key="2">
    <source>
        <dbReference type="EMBL" id="JAD04243.1"/>
    </source>
</evidence>
<dbReference type="AlphaFoldDB" id="A0A0A1X0T7"/>